<dbReference type="PANTHER" id="PTHR43750">
    <property type="entry name" value="UDP-GLUCOSE 6-DEHYDROGENASE TUAD"/>
    <property type="match status" value="1"/>
</dbReference>
<dbReference type="GO" id="GO:0016616">
    <property type="term" value="F:oxidoreductase activity, acting on the CH-OH group of donors, NAD or NADP as acceptor"/>
    <property type="evidence" value="ECO:0007669"/>
    <property type="project" value="InterPro"/>
</dbReference>
<name>A0A0F9PHC6_9ZZZZ</name>
<dbReference type="GO" id="GO:0051287">
    <property type="term" value="F:NAD binding"/>
    <property type="evidence" value="ECO:0007669"/>
    <property type="project" value="InterPro"/>
</dbReference>
<dbReference type="PANTHER" id="PTHR43750:SF3">
    <property type="entry name" value="UDP-GLUCOSE 6-DEHYDROGENASE TUAD"/>
    <property type="match status" value="1"/>
</dbReference>
<gene>
    <name evidence="4" type="ORF">LCGC14_1137990</name>
</gene>
<evidence type="ECO:0000259" key="3">
    <source>
        <dbReference type="Pfam" id="PF03721"/>
    </source>
</evidence>
<dbReference type="InterPro" id="IPR013328">
    <property type="entry name" value="6PGD_dom2"/>
</dbReference>
<feature type="domain" description="UDP-glucose/GDP-mannose dehydrogenase N-terminal" evidence="3">
    <location>
        <begin position="42"/>
        <end position="144"/>
    </location>
</feature>
<dbReference type="Pfam" id="PF00984">
    <property type="entry name" value="UDPG_MGDP_dh"/>
    <property type="match status" value="1"/>
</dbReference>
<reference evidence="4" key="1">
    <citation type="journal article" date="2015" name="Nature">
        <title>Complex archaea that bridge the gap between prokaryotes and eukaryotes.</title>
        <authorList>
            <person name="Spang A."/>
            <person name="Saw J.H."/>
            <person name="Jorgensen S.L."/>
            <person name="Zaremba-Niedzwiedzka K."/>
            <person name="Martijn J."/>
            <person name="Lind A.E."/>
            <person name="van Eijk R."/>
            <person name="Schleper C."/>
            <person name="Guy L."/>
            <person name="Ettema T.J."/>
        </authorList>
    </citation>
    <scope>NUCLEOTIDE SEQUENCE</scope>
</reference>
<dbReference type="GO" id="GO:0000271">
    <property type="term" value="P:polysaccharide biosynthetic process"/>
    <property type="evidence" value="ECO:0007669"/>
    <property type="project" value="InterPro"/>
</dbReference>
<feature type="domain" description="UDP-glucose/GDP-mannose dehydrogenase dimerisation" evidence="2">
    <location>
        <begin position="165"/>
        <end position="261"/>
    </location>
</feature>
<dbReference type="Gene3D" id="1.10.1040.10">
    <property type="entry name" value="N-(1-d-carboxylethyl)-l-norvaline Dehydrogenase, domain 2"/>
    <property type="match status" value="1"/>
</dbReference>
<dbReference type="PIRSF" id="PIRSF500136">
    <property type="entry name" value="UDP_ManNAc_DH"/>
    <property type="match status" value="1"/>
</dbReference>
<evidence type="ECO:0008006" key="5">
    <source>
        <dbReference type="Google" id="ProtNLM"/>
    </source>
</evidence>
<organism evidence="4">
    <name type="scientific">marine sediment metagenome</name>
    <dbReference type="NCBI Taxonomy" id="412755"/>
    <lineage>
        <taxon>unclassified sequences</taxon>
        <taxon>metagenomes</taxon>
        <taxon>ecological metagenomes</taxon>
    </lineage>
</organism>
<dbReference type="InterPro" id="IPR014026">
    <property type="entry name" value="UDP-Glc/GDP-Man_DH_dimer"/>
</dbReference>
<evidence type="ECO:0000313" key="4">
    <source>
        <dbReference type="EMBL" id="KKN00426.1"/>
    </source>
</evidence>
<dbReference type="EMBL" id="LAZR01005377">
    <property type="protein sequence ID" value="KKN00426.1"/>
    <property type="molecule type" value="Genomic_DNA"/>
</dbReference>
<evidence type="ECO:0000256" key="1">
    <source>
        <dbReference type="ARBA" id="ARBA00006601"/>
    </source>
</evidence>
<dbReference type="PIRSF" id="PIRSF000124">
    <property type="entry name" value="UDPglc_GDPman_dh"/>
    <property type="match status" value="1"/>
</dbReference>
<dbReference type="GO" id="GO:0016628">
    <property type="term" value="F:oxidoreductase activity, acting on the CH-CH group of donors, NAD or NADP as acceptor"/>
    <property type="evidence" value="ECO:0007669"/>
    <property type="project" value="InterPro"/>
</dbReference>
<dbReference type="Pfam" id="PF03721">
    <property type="entry name" value="UDPG_MGDP_dh_N"/>
    <property type="match status" value="1"/>
</dbReference>
<dbReference type="InterPro" id="IPR001732">
    <property type="entry name" value="UDP-Glc/GDP-Man_DH_N"/>
</dbReference>
<dbReference type="InterPro" id="IPR017476">
    <property type="entry name" value="UDP-Glc/GDP-Man"/>
</dbReference>
<dbReference type="InterPro" id="IPR008927">
    <property type="entry name" value="6-PGluconate_DH-like_C_sf"/>
</dbReference>
<dbReference type="AlphaFoldDB" id="A0A0F9PHC6"/>
<comment type="caution">
    <text evidence="4">The sequence shown here is derived from an EMBL/GenBank/DDBJ whole genome shotgun (WGS) entry which is preliminary data.</text>
</comment>
<protein>
    <recommendedName>
        <fullName evidence="5">UDP-glucose/GDP-mannose dehydrogenase dimerisation domain-containing protein</fullName>
    </recommendedName>
</protein>
<dbReference type="Gene3D" id="3.40.50.720">
    <property type="entry name" value="NAD(P)-binding Rossmann-like Domain"/>
    <property type="match status" value="1"/>
</dbReference>
<sequence>MEKKPKMGIIGFGFLGSALLHGFVLHADIKIYDKYDNIYDSLDDTVNSSDFILIGVPTPMKDNGQQDLSNIYDAVESVVKVAKKRKIIVLRSTIIPGTTRTCAYDNSDHDFVFCPEFLTERQAKLDFINSARIILGGDKEITKKVEKVFRVRFKHTPIYHTTWEGAEVVKYMSNAFFAVKIAFLNEIYDVAKNIGVSYEDLRDMWLADCRIGNSHTDIPGHDGQRGYGGKCFPKDVQAFIKWAEDYEMELDMCKAAEKVNSRVRKIKDWLDIKGATSGNDYE</sequence>
<dbReference type="InterPro" id="IPR028359">
    <property type="entry name" value="UDP_ManNAc/GlcNAc_DH"/>
</dbReference>
<dbReference type="InterPro" id="IPR036291">
    <property type="entry name" value="NAD(P)-bd_dom_sf"/>
</dbReference>
<dbReference type="SUPFAM" id="SSF48179">
    <property type="entry name" value="6-phosphogluconate dehydrogenase C-terminal domain-like"/>
    <property type="match status" value="1"/>
</dbReference>
<comment type="similarity">
    <text evidence="1">Belongs to the UDP-glucose/GDP-mannose dehydrogenase family.</text>
</comment>
<accession>A0A0F9PHC6</accession>
<proteinExistence type="inferred from homology"/>
<evidence type="ECO:0000259" key="2">
    <source>
        <dbReference type="Pfam" id="PF00984"/>
    </source>
</evidence>
<dbReference type="SUPFAM" id="SSF51735">
    <property type="entry name" value="NAD(P)-binding Rossmann-fold domains"/>
    <property type="match status" value="1"/>
</dbReference>